<feature type="compositionally biased region" description="Basic and acidic residues" evidence="1">
    <location>
        <begin position="60"/>
        <end position="72"/>
    </location>
</feature>
<feature type="transmembrane region" description="Helical" evidence="2">
    <location>
        <begin position="29"/>
        <end position="49"/>
    </location>
</feature>
<sequence>MADTAKKAEEEIANMAANAGSFIEKNKPLVIGIGVGAAIFIILCCYCCIKCRMKKKKKKDAEKQKLKGNKESKKMKRIQPSKSERKVMEELGTIKFSLSYDILSEFLTVKVKESEDIPVRDLSGYAYSYVVIKVLPLHEHDENVYKTNFVRGGYYPAYGDSFNFQVPKEGLSEQVIYLYQYELNRWSKQDGIGQLTYEIKRADLLKEKVGEVTLTKKLKPYDPLLGLEKETGAVFLAMEYDRENWELKIEIRQADIIPEDEDKDKCHSYVTLTMLNKDGEKIDKRKSRSKGGTLQPLFEDEVSFSIPDNILPDAKLLVKLKMKRMLRPTMLIGKYTILSTNDNWKKLVDTEYTEGWFSMMNKPKVDK</sequence>
<keyword evidence="2" id="KW-0472">Membrane</keyword>
<evidence type="ECO:0000313" key="4">
    <source>
        <dbReference type="EnsemblMetazoa" id="CLYHEMP018413.1"/>
    </source>
</evidence>
<dbReference type="InterPro" id="IPR000008">
    <property type="entry name" value="C2_dom"/>
</dbReference>
<keyword evidence="5" id="KW-1185">Reference proteome</keyword>
<dbReference type="Proteomes" id="UP000594262">
    <property type="component" value="Unplaced"/>
</dbReference>
<protein>
    <recommendedName>
        <fullName evidence="3">C2 domain-containing protein</fullName>
    </recommendedName>
</protein>
<dbReference type="AlphaFoldDB" id="A0A7M6DNN4"/>
<feature type="domain" description="C2" evidence="3">
    <location>
        <begin position="90"/>
        <end position="214"/>
    </location>
</feature>
<dbReference type="GO" id="GO:0000149">
    <property type="term" value="F:SNARE binding"/>
    <property type="evidence" value="ECO:0007669"/>
    <property type="project" value="TreeGrafter"/>
</dbReference>
<dbReference type="InterPro" id="IPR035892">
    <property type="entry name" value="C2_domain_sf"/>
</dbReference>
<name>A0A7M6DNN4_9CNID</name>
<dbReference type="GO" id="GO:0070382">
    <property type="term" value="C:exocytic vesicle"/>
    <property type="evidence" value="ECO:0007669"/>
    <property type="project" value="TreeGrafter"/>
</dbReference>
<dbReference type="GO" id="GO:0005509">
    <property type="term" value="F:calcium ion binding"/>
    <property type="evidence" value="ECO:0007669"/>
    <property type="project" value="TreeGrafter"/>
</dbReference>
<proteinExistence type="predicted"/>
<keyword evidence="2" id="KW-0812">Transmembrane</keyword>
<dbReference type="SUPFAM" id="SSF49562">
    <property type="entry name" value="C2 domain (Calcium/lipid-binding domain, CaLB)"/>
    <property type="match status" value="2"/>
</dbReference>
<organism evidence="4 5">
    <name type="scientific">Clytia hemisphaerica</name>
    <dbReference type="NCBI Taxonomy" id="252671"/>
    <lineage>
        <taxon>Eukaryota</taxon>
        <taxon>Metazoa</taxon>
        <taxon>Cnidaria</taxon>
        <taxon>Hydrozoa</taxon>
        <taxon>Hydroidolina</taxon>
        <taxon>Leptothecata</taxon>
        <taxon>Obeliida</taxon>
        <taxon>Clytiidae</taxon>
        <taxon>Clytia</taxon>
    </lineage>
</organism>
<dbReference type="Pfam" id="PF00168">
    <property type="entry name" value="C2"/>
    <property type="match status" value="2"/>
</dbReference>
<dbReference type="Gene3D" id="2.60.40.150">
    <property type="entry name" value="C2 domain"/>
    <property type="match status" value="2"/>
</dbReference>
<dbReference type="GO" id="GO:0005544">
    <property type="term" value="F:calcium-dependent phospholipid binding"/>
    <property type="evidence" value="ECO:0007669"/>
    <property type="project" value="TreeGrafter"/>
</dbReference>
<evidence type="ECO:0000256" key="1">
    <source>
        <dbReference type="SAM" id="MobiDB-lite"/>
    </source>
</evidence>
<dbReference type="PANTHER" id="PTHR10024">
    <property type="entry name" value="SYNAPTOTAGMIN"/>
    <property type="match status" value="1"/>
</dbReference>
<feature type="domain" description="C2" evidence="3">
    <location>
        <begin position="230"/>
        <end position="357"/>
    </location>
</feature>
<keyword evidence="2" id="KW-1133">Transmembrane helix</keyword>
<feature type="region of interest" description="Disordered" evidence="1">
    <location>
        <begin position="60"/>
        <end position="79"/>
    </location>
</feature>
<evidence type="ECO:0000256" key="2">
    <source>
        <dbReference type="SAM" id="Phobius"/>
    </source>
</evidence>
<accession>A0A7M6DNN4</accession>
<evidence type="ECO:0000313" key="5">
    <source>
        <dbReference type="Proteomes" id="UP000594262"/>
    </source>
</evidence>
<reference evidence="4" key="1">
    <citation type="submission" date="2021-01" db="UniProtKB">
        <authorList>
            <consortium name="EnsemblMetazoa"/>
        </authorList>
    </citation>
    <scope>IDENTIFICATION</scope>
</reference>
<dbReference type="OrthoDB" id="3246549at2759"/>
<dbReference type="GO" id="GO:0005886">
    <property type="term" value="C:plasma membrane"/>
    <property type="evidence" value="ECO:0007669"/>
    <property type="project" value="TreeGrafter"/>
</dbReference>
<dbReference type="GO" id="GO:0017156">
    <property type="term" value="P:calcium-ion regulated exocytosis"/>
    <property type="evidence" value="ECO:0007669"/>
    <property type="project" value="TreeGrafter"/>
</dbReference>
<dbReference type="EnsemblMetazoa" id="CLYHEMT018413.1">
    <property type="protein sequence ID" value="CLYHEMP018413.1"/>
    <property type="gene ID" value="CLYHEMG018413"/>
</dbReference>
<dbReference type="GO" id="GO:0030276">
    <property type="term" value="F:clathrin binding"/>
    <property type="evidence" value="ECO:0007669"/>
    <property type="project" value="TreeGrafter"/>
</dbReference>
<dbReference type="PROSITE" id="PS50004">
    <property type="entry name" value="C2"/>
    <property type="match status" value="2"/>
</dbReference>
<dbReference type="RefSeq" id="XP_066924500.1">
    <property type="nucleotide sequence ID" value="XM_067068399.1"/>
</dbReference>
<dbReference type="GeneID" id="136811771"/>
<dbReference type="GO" id="GO:0001786">
    <property type="term" value="F:phosphatidylserine binding"/>
    <property type="evidence" value="ECO:0007669"/>
    <property type="project" value="TreeGrafter"/>
</dbReference>
<evidence type="ECO:0000259" key="3">
    <source>
        <dbReference type="PROSITE" id="PS50004"/>
    </source>
</evidence>
<dbReference type="SMART" id="SM00239">
    <property type="entry name" value="C2"/>
    <property type="match status" value="2"/>
</dbReference>